<feature type="non-terminal residue" evidence="1">
    <location>
        <position position="43"/>
    </location>
</feature>
<dbReference type="AlphaFoldDB" id="A0A382J9K6"/>
<organism evidence="1">
    <name type="scientific">marine metagenome</name>
    <dbReference type="NCBI Taxonomy" id="408172"/>
    <lineage>
        <taxon>unclassified sequences</taxon>
        <taxon>metagenomes</taxon>
        <taxon>ecological metagenomes</taxon>
    </lineage>
</organism>
<name>A0A382J9K6_9ZZZZ</name>
<evidence type="ECO:0000313" key="1">
    <source>
        <dbReference type="EMBL" id="SVC08576.1"/>
    </source>
</evidence>
<protein>
    <submittedName>
        <fullName evidence="1">Uncharacterized protein</fullName>
    </submittedName>
</protein>
<reference evidence="1" key="1">
    <citation type="submission" date="2018-05" db="EMBL/GenBank/DDBJ databases">
        <authorList>
            <person name="Lanie J.A."/>
            <person name="Ng W.-L."/>
            <person name="Kazmierczak K.M."/>
            <person name="Andrzejewski T.M."/>
            <person name="Davidsen T.M."/>
            <person name="Wayne K.J."/>
            <person name="Tettelin H."/>
            <person name="Glass J.I."/>
            <person name="Rusch D."/>
            <person name="Podicherti R."/>
            <person name="Tsui H.-C.T."/>
            <person name="Winkler M.E."/>
        </authorList>
    </citation>
    <scope>NUCLEOTIDE SEQUENCE</scope>
</reference>
<sequence>MEVTGGFKGVCLSAAICRGAGERDGYFPFAANLNRIDSPVSVD</sequence>
<proteinExistence type="predicted"/>
<accession>A0A382J9K6</accession>
<dbReference type="EMBL" id="UINC01072730">
    <property type="protein sequence ID" value="SVC08576.1"/>
    <property type="molecule type" value="Genomic_DNA"/>
</dbReference>
<gene>
    <name evidence="1" type="ORF">METZ01_LOCUS261430</name>
</gene>